<comment type="function">
    <text evidence="9 10">This protein specifically catalyzes the removal of signal peptides from prolipoproteins.</text>
</comment>
<dbReference type="PANTHER" id="PTHR33695:SF1">
    <property type="entry name" value="LIPOPROTEIN SIGNAL PEPTIDASE"/>
    <property type="match status" value="1"/>
</dbReference>
<dbReference type="EC" id="3.4.23.36" evidence="9"/>
<dbReference type="GO" id="GO:0005886">
    <property type="term" value="C:plasma membrane"/>
    <property type="evidence" value="ECO:0007669"/>
    <property type="project" value="UniProtKB-SubCell"/>
</dbReference>
<dbReference type="PRINTS" id="PR00781">
    <property type="entry name" value="LIPOSIGPTASE"/>
</dbReference>
<gene>
    <name evidence="9 12" type="primary">lspA</name>
    <name evidence="12" type="ORF">COV72_09270</name>
</gene>
<keyword evidence="6 9" id="KW-0378">Hydrolase</keyword>
<comment type="catalytic activity">
    <reaction evidence="9 10">
        <text>Release of signal peptides from bacterial membrane prolipoproteins. Hydrolyzes -Xaa-Yaa-Zaa-|-(S,diacylglyceryl)Cys-, in which Xaa is hydrophobic (preferably Leu), and Yaa (Ala or Ser) and Zaa (Gly or Ala) have small, neutral side chains.</text>
        <dbReference type="EC" id="3.4.23.36"/>
    </reaction>
</comment>
<feature type="transmembrane region" description="Helical" evidence="9">
    <location>
        <begin position="117"/>
        <end position="139"/>
    </location>
</feature>
<name>A0A2H0LV41_9BACT</name>
<dbReference type="UniPathway" id="UPA00665"/>
<evidence type="ECO:0000256" key="1">
    <source>
        <dbReference type="ARBA" id="ARBA00006139"/>
    </source>
</evidence>
<evidence type="ECO:0000256" key="7">
    <source>
        <dbReference type="ARBA" id="ARBA00022989"/>
    </source>
</evidence>
<protein>
    <recommendedName>
        <fullName evidence="9">Lipoprotein signal peptidase</fullName>
        <ecNumber evidence="9">3.4.23.36</ecNumber>
    </recommendedName>
    <alternativeName>
        <fullName evidence="9">Prolipoprotein signal peptidase</fullName>
    </alternativeName>
    <alternativeName>
        <fullName evidence="9">Signal peptidase II</fullName>
        <shortName evidence="9">SPase II</shortName>
    </alternativeName>
</protein>
<dbReference type="Pfam" id="PF01252">
    <property type="entry name" value="Peptidase_A8"/>
    <property type="match status" value="1"/>
</dbReference>
<keyword evidence="2 9" id="KW-1003">Cell membrane</keyword>
<dbReference type="HAMAP" id="MF_00161">
    <property type="entry name" value="LspA"/>
    <property type="match status" value="1"/>
</dbReference>
<dbReference type="AlphaFoldDB" id="A0A2H0LV41"/>
<evidence type="ECO:0000256" key="8">
    <source>
        <dbReference type="ARBA" id="ARBA00023136"/>
    </source>
</evidence>
<dbReference type="InterPro" id="IPR001872">
    <property type="entry name" value="Peptidase_A8"/>
</dbReference>
<feature type="transmembrane region" description="Helical" evidence="9">
    <location>
        <begin position="86"/>
        <end position="105"/>
    </location>
</feature>
<sequence length="149" mass="16626">MFILSFLVLVLDQLTKFFALRNIPYAASIPVIKNIFHLSLVKNTGSAFGLFKNMAAVFVLVAVLSAIVIGRYLLSKKDKLDIITRISLHLILAGAVGNLIDRLRFGYVVDFLDFRIWPVFNIADSAITIGALLFGWQIITKSNTKNQKP</sequence>
<evidence type="ECO:0000256" key="11">
    <source>
        <dbReference type="RuleBase" id="RU004181"/>
    </source>
</evidence>
<keyword evidence="4 9" id="KW-0812">Transmembrane</keyword>
<dbReference type="EMBL" id="PCWA01000111">
    <property type="protein sequence ID" value="PIQ88293.1"/>
    <property type="molecule type" value="Genomic_DNA"/>
</dbReference>
<reference evidence="12 13" key="1">
    <citation type="submission" date="2017-09" db="EMBL/GenBank/DDBJ databases">
        <title>Depth-based differentiation of microbial function through sediment-hosted aquifers and enrichment of novel symbionts in the deep terrestrial subsurface.</title>
        <authorList>
            <person name="Probst A.J."/>
            <person name="Ladd B."/>
            <person name="Jarett J.K."/>
            <person name="Geller-Mcgrath D.E."/>
            <person name="Sieber C.M."/>
            <person name="Emerson J.B."/>
            <person name="Anantharaman K."/>
            <person name="Thomas B.C."/>
            <person name="Malmstrom R."/>
            <person name="Stieglmeier M."/>
            <person name="Klingl A."/>
            <person name="Woyke T."/>
            <person name="Ryan C.M."/>
            <person name="Banfield J.F."/>
        </authorList>
    </citation>
    <scope>NUCLEOTIDE SEQUENCE [LARGE SCALE GENOMIC DNA]</scope>
    <source>
        <strain evidence="12">CG11_big_fil_rev_8_21_14_0_20_42_13</strain>
    </source>
</reference>
<feature type="active site" evidence="9">
    <location>
        <position position="110"/>
    </location>
</feature>
<evidence type="ECO:0000313" key="13">
    <source>
        <dbReference type="Proteomes" id="UP000229641"/>
    </source>
</evidence>
<keyword evidence="3 9" id="KW-0645">Protease</keyword>
<dbReference type="PROSITE" id="PS00855">
    <property type="entry name" value="SPASE_II"/>
    <property type="match status" value="1"/>
</dbReference>
<keyword evidence="5 9" id="KW-0064">Aspartyl protease</keyword>
<evidence type="ECO:0000256" key="3">
    <source>
        <dbReference type="ARBA" id="ARBA00022670"/>
    </source>
</evidence>
<comment type="similarity">
    <text evidence="1 9 11">Belongs to the peptidase A8 family.</text>
</comment>
<feature type="transmembrane region" description="Helical" evidence="9">
    <location>
        <begin position="54"/>
        <end position="74"/>
    </location>
</feature>
<organism evidence="12 13">
    <name type="scientific">Candidatus Ghiorseimicrobium undicola</name>
    <dbReference type="NCBI Taxonomy" id="1974746"/>
    <lineage>
        <taxon>Bacteria</taxon>
        <taxon>Pseudomonadati</taxon>
        <taxon>Candidatus Omnitrophota</taxon>
        <taxon>Candidatus Ghiorseimicrobium</taxon>
    </lineage>
</organism>
<dbReference type="GO" id="GO:0004190">
    <property type="term" value="F:aspartic-type endopeptidase activity"/>
    <property type="evidence" value="ECO:0007669"/>
    <property type="project" value="UniProtKB-UniRule"/>
</dbReference>
<comment type="caution">
    <text evidence="9">Lacks conserved residue(s) required for the propagation of feature annotation.</text>
</comment>
<comment type="subcellular location">
    <subcellularLocation>
        <location evidence="9">Cell membrane</location>
        <topology evidence="9">Multi-pass membrane protein</topology>
    </subcellularLocation>
</comment>
<evidence type="ECO:0000256" key="2">
    <source>
        <dbReference type="ARBA" id="ARBA00022475"/>
    </source>
</evidence>
<evidence type="ECO:0000313" key="12">
    <source>
        <dbReference type="EMBL" id="PIQ88293.1"/>
    </source>
</evidence>
<evidence type="ECO:0000256" key="5">
    <source>
        <dbReference type="ARBA" id="ARBA00022750"/>
    </source>
</evidence>
<evidence type="ECO:0000256" key="10">
    <source>
        <dbReference type="RuleBase" id="RU000594"/>
    </source>
</evidence>
<dbReference type="GO" id="GO:0006508">
    <property type="term" value="P:proteolysis"/>
    <property type="evidence" value="ECO:0007669"/>
    <property type="project" value="UniProtKB-KW"/>
</dbReference>
<evidence type="ECO:0000256" key="4">
    <source>
        <dbReference type="ARBA" id="ARBA00022692"/>
    </source>
</evidence>
<accession>A0A2H0LV41</accession>
<dbReference type="NCBIfam" id="TIGR00077">
    <property type="entry name" value="lspA"/>
    <property type="match status" value="1"/>
</dbReference>
<comment type="caution">
    <text evidence="12">The sequence shown here is derived from an EMBL/GenBank/DDBJ whole genome shotgun (WGS) entry which is preliminary data.</text>
</comment>
<proteinExistence type="inferred from homology"/>
<comment type="pathway">
    <text evidence="9">Protein modification; lipoprotein biosynthesis (signal peptide cleavage).</text>
</comment>
<evidence type="ECO:0000256" key="9">
    <source>
        <dbReference type="HAMAP-Rule" id="MF_00161"/>
    </source>
</evidence>
<evidence type="ECO:0000256" key="6">
    <source>
        <dbReference type="ARBA" id="ARBA00022801"/>
    </source>
</evidence>
<dbReference type="PANTHER" id="PTHR33695">
    <property type="entry name" value="LIPOPROTEIN SIGNAL PEPTIDASE"/>
    <property type="match status" value="1"/>
</dbReference>
<dbReference type="Proteomes" id="UP000229641">
    <property type="component" value="Unassembled WGS sequence"/>
</dbReference>
<keyword evidence="7 9" id="KW-1133">Transmembrane helix</keyword>
<keyword evidence="8 9" id="KW-0472">Membrane</keyword>
<feature type="active site" evidence="9">
    <location>
        <position position="124"/>
    </location>
</feature>